<evidence type="ECO:0000256" key="5">
    <source>
        <dbReference type="ARBA" id="ARBA00023163"/>
    </source>
</evidence>
<keyword evidence="4" id="KW-0238">DNA-binding</keyword>
<dbReference type="InterPro" id="IPR052360">
    <property type="entry name" value="Transcr_Regulatory_Proteins"/>
</dbReference>
<organism evidence="7 8">
    <name type="scientific">Cladophialophora immunda</name>
    <dbReference type="NCBI Taxonomy" id="569365"/>
    <lineage>
        <taxon>Eukaryota</taxon>
        <taxon>Fungi</taxon>
        <taxon>Dikarya</taxon>
        <taxon>Ascomycota</taxon>
        <taxon>Pezizomycotina</taxon>
        <taxon>Eurotiomycetes</taxon>
        <taxon>Chaetothyriomycetidae</taxon>
        <taxon>Chaetothyriales</taxon>
        <taxon>Herpotrichiellaceae</taxon>
        <taxon>Cladophialophora</taxon>
    </lineage>
</organism>
<keyword evidence="1" id="KW-0479">Metal-binding</keyword>
<dbReference type="GO" id="GO:0003677">
    <property type="term" value="F:DNA binding"/>
    <property type="evidence" value="ECO:0007669"/>
    <property type="project" value="UniProtKB-KW"/>
</dbReference>
<keyword evidence="6" id="KW-0539">Nucleus</keyword>
<keyword evidence="3" id="KW-0805">Transcription regulation</keyword>
<dbReference type="GeneID" id="27347108"/>
<proteinExistence type="predicted"/>
<dbReference type="OrthoDB" id="416217at2759"/>
<dbReference type="HOGENOM" id="CLU_1038300_0_0_1"/>
<evidence type="ECO:0000256" key="4">
    <source>
        <dbReference type="ARBA" id="ARBA00023125"/>
    </source>
</evidence>
<dbReference type="EMBL" id="KN847043">
    <property type="protein sequence ID" value="KIW28235.1"/>
    <property type="molecule type" value="Genomic_DNA"/>
</dbReference>
<evidence type="ECO:0000313" key="7">
    <source>
        <dbReference type="EMBL" id="KIW28235.1"/>
    </source>
</evidence>
<accession>A0A0D2CD30</accession>
<dbReference type="AlphaFoldDB" id="A0A0D2CD30"/>
<evidence type="ECO:0000256" key="2">
    <source>
        <dbReference type="ARBA" id="ARBA00022833"/>
    </source>
</evidence>
<evidence type="ECO:0000313" key="8">
    <source>
        <dbReference type="Proteomes" id="UP000054466"/>
    </source>
</evidence>
<dbReference type="PANTHER" id="PTHR36206">
    <property type="entry name" value="ASPERCRYPTIN BIOSYNTHESIS CLUSTER-SPECIFIC TRANSCRIPTION REGULATOR ATNN-RELATED"/>
    <property type="match status" value="1"/>
</dbReference>
<dbReference type="Proteomes" id="UP000054466">
    <property type="component" value="Unassembled WGS sequence"/>
</dbReference>
<keyword evidence="2" id="KW-0862">Zinc</keyword>
<protein>
    <recommendedName>
        <fullName evidence="9">Transcription factor domain-containing protein</fullName>
    </recommendedName>
</protein>
<evidence type="ECO:0000256" key="3">
    <source>
        <dbReference type="ARBA" id="ARBA00023015"/>
    </source>
</evidence>
<reference evidence="7 8" key="1">
    <citation type="submission" date="2015-01" db="EMBL/GenBank/DDBJ databases">
        <title>The Genome Sequence of Cladophialophora immunda CBS83496.</title>
        <authorList>
            <consortium name="The Broad Institute Genomics Platform"/>
            <person name="Cuomo C."/>
            <person name="de Hoog S."/>
            <person name="Gorbushina A."/>
            <person name="Stielow B."/>
            <person name="Teixiera M."/>
            <person name="Abouelleil A."/>
            <person name="Chapman S.B."/>
            <person name="Priest M."/>
            <person name="Young S.K."/>
            <person name="Wortman J."/>
            <person name="Nusbaum C."/>
            <person name="Birren B."/>
        </authorList>
    </citation>
    <scope>NUCLEOTIDE SEQUENCE [LARGE SCALE GENOMIC DNA]</scope>
    <source>
        <strain evidence="7 8">CBS 83496</strain>
    </source>
</reference>
<dbReference type="Pfam" id="PF11951">
    <property type="entry name" value="Fungal_trans_2"/>
    <property type="match status" value="1"/>
</dbReference>
<dbReference type="VEuPathDB" id="FungiDB:PV07_07914"/>
<keyword evidence="5" id="KW-0804">Transcription</keyword>
<gene>
    <name evidence="7" type="ORF">PV07_07914</name>
</gene>
<sequence>MSAALPRATIPPEEGVETRLRLGTGKKPRMGARGQRKVKSGSVARSSHVVREWRVVRRSLWHRPSSLPSHLCALDSFEASTFEYFRHVCARDFALYFESPWWGALVLRYALAEASIYHAALAISSMSRHNYYPTTTTTTTSYVPEHHSCNHTHSQSHSAAEYCLAQYTLAIQRLNARLDSSVASVELAAFASILFIYIEGMQGSTRSMHVHLRGGLALVQSLLQLVAPNVGYLEWALWQIREQVQQIEAVRSNDQENPEGAAQHSQGF</sequence>
<evidence type="ECO:0008006" key="9">
    <source>
        <dbReference type="Google" id="ProtNLM"/>
    </source>
</evidence>
<dbReference type="RefSeq" id="XP_016248451.1">
    <property type="nucleotide sequence ID" value="XM_016395032.1"/>
</dbReference>
<keyword evidence="8" id="KW-1185">Reference proteome</keyword>
<evidence type="ECO:0000256" key="1">
    <source>
        <dbReference type="ARBA" id="ARBA00022723"/>
    </source>
</evidence>
<evidence type="ECO:0000256" key="6">
    <source>
        <dbReference type="ARBA" id="ARBA00023242"/>
    </source>
</evidence>
<dbReference type="PANTHER" id="PTHR36206:SF12">
    <property type="entry name" value="ASPERCRYPTIN BIOSYNTHESIS CLUSTER-SPECIFIC TRANSCRIPTION REGULATOR ATNN-RELATED"/>
    <property type="match status" value="1"/>
</dbReference>
<dbReference type="InterPro" id="IPR021858">
    <property type="entry name" value="Fun_TF"/>
</dbReference>
<name>A0A0D2CD30_9EURO</name>
<dbReference type="GO" id="GO:0046872">
    <property type="term" value="F:metal ion binding"/>
    <property type="evidence" value="ECO:0007669"/>
    <property type="project" value="UniProtKB-KW"/>
</dbReference>